<comment type="similarity">
    <text evidence="1">Belongs to the PITHD1 family.</text>
</comment>
<protein>
    <recommendedName>
        <fullName evidence="2">PITH domain-containing protein</fullName>
    </recommendedName>
</protein>
<dbReference type="InterPro" id="IPR008979">
    <property type="entry name" value="Galactose-bd-like_sf"/>
</dbReference>
<dbReference type="GO" id="GO:0005737">
    <property type="term" value="C:cytoplasm"/>
    <property type="evidence" value="ECO:0007669"/>
    <property type="project" value="UniProtKB-ARBA"/>
</dbReference>
<dbReference type="PANTHER" id="PTHR12175:SF1">
    <property type="entry name" value="PITH DOMAIN-CONTAINING PROTEIN 1"/>
    <property type="match status" value="1"/>
</dbReference>
<evidence type="ECO:0000256" key="1">
    <source>
        <dbReference type="ARBA" id="ARBA00025788"/>
    </source>
</evidence>
<dbReference type="Proteomes" id="UP001213623">
    <property type="component" value="Chromosome 4"/>
</dbReference>
<dbReference type="InterPro" id="IPR037047">
    <property type="entry name" value="PITH_dom_sf"/>
</dbReference>
<dbReference type="AlphaFoldDB" id="A0AAF0J7S7"/>
<accession>A0AAF0J7S7</accession>
<dbReference type="InterPro" id="IPR045099">
    <property type="entry name" value="PITH1-like"/>
</dbReference>
<feature type="domain" description="PITH" evidence="2">
    <location>
        <begin position="15"/>
        <end position="190"/>
    </location>
</feature>
<sequence length="225" mass="24299">MQCGGESTSQDHTHLAAAGAGDNGNLYRYIDHDRVWGTNIEPPETAKLALKPWDQRLSLETWIESGVDDQMIINIPFTCPVRIQSILLYSPPSDLAARLALDGRLGPPNSGCAQADFSLLEGATDVTAYPVSLSRFAHTHTVSLFLVCDTSLPQSDSLACTSSRMYYIGFLGKALDPRSEATHQHDVPATTTGTHEVDTVNTYDKTGCTDYKSSAAALLFSATIC</sequence>
<gene>
    <name evidence="3" type="ORF">MNAN1_002351</name>
</gene>
<keyword evidence="4" id="KW-1185">Reference proteome</keyword>
<evidence type="ECO:0000313" key="3">
    <source>
        <dbReference type="EMBL" id="WFD27355.1"/>
    </source>
</evidence>
<name>A0AAF0J7S7_9BASI</name>
<dbReference type="PANTHER" id="PTHR12175">
    <property type="entry name" value="AD039 HT014 THIOREDOXIN FAMILY TRP26"/>
    <property type="match status" value="1"/>
</dbReference>
<dbReference type="Gene3D" id="2.60.120.470">
    <property type="entry name" value="PITH domain"/>
    <property type="match status" value="1"/>
</dbReference>
<dbReference type="EMBL" id="CP119895">
    <property type="protein sequence ID" value="WFD27355.1"/>
    <property type="molecule type" value="Genomic_DNA"/>
</dbReference>
<evidence type="ECO:0000313" key="4">
    <source>
        <dbReference type="Proteomes" id="UP001213623"/>
    </source>
</evidence>
<evidence type="ECO:0000259" key="2">
    <source>
        <dbReference type="PROSITE" id="PS51532"/>
    </source>
</evidence>
<dbReference type="Pfam" id="PF06201">
    <property type="entry name" value="PITH"/>
    <property type="match status" value="1"/>
</dbReference>
<dbReference type="PROSITE" id="PS51532">
    <property type="entry name" value="PITH"/>
    <property type="match status" value="1"/>
</dbReference>
<organism evidence="3 4">
    <name type="scientific">Malassezia nana</name>
    <dbReference type="NCBI Taxonomy" id="180528"/>
    <lineage>
        <taxon>Eukaryota</taxon>
        <taxon>Fungi</taxon>
        <taxon>Dikarya</taxon>
        <taxon>Basidiomycota</taxon>
        <taxon>Ustilaginomycotina</taxon>
        <taxon>Malasseziomycetes</taxon>
        <taxon>Malasseziales</taxon>
        <taxon>Malasseziaceae</taxon>
        <taxon>Malassezia</taxon>
    </lineage>
</organism>
<dbReference type="GO" id="GO:0005634">
    <property type="term" value="C:nucleus"/>
    <property type="evidence" value="ECO:0007669"/>
    <property type="project" value="TreeGrafter"/>
</dbReference>
<dbReference type="InterPro" id="IPR010400">
    <property type="entry name" value="PITH_dom"/>
</dbReference>
<reference evidence="3" key="1">
    <citation type="submission" date="2023-03" db="EMBL/GenBank/DDBJ databases">
        <title>Mating type loci evolution in Malassezia.</title>
        <authorList>
            <person name="Coelho M.A."/>
        </authorList>
    </citation>
    <scope>NUCLEOTIDE SEQUENCE</scope>
    <source>
        <strain evidence="3">CBS 9557</strain>
    </source>
</reference>
<proteinExistence type="inferred from homology"/>
<dbReference type="SUPFAM" id="SSF49785">
    <property type="entry name" value="Galactose-binding domain-like"/>
    <property type="match status" value="1"/>
</dbReference>